<feature type="binding site" evidence="9">
    <location>
        <position position="97"/>
    </location>
    <ligand>
        <name>ATP</name>
        <dbReference type="ChEBI" id="CHEBI:30616"/>
    </ligand>
</feature>
<dbReference type="SUPFAM" id="SSF52540">
    <property type="entry name" value="P-loop containing nucleoside triphosphate hydrolases"/>
    <property type="match status" value="1"/>
</dbReference>
<accession>A0A366HVA7</accession>
<dbReference type="InterPro" id="IPR008823">
    <property type="entry name" value="RuvB_wg_C"/>
</dbReference>
<evidence type="ECO:0000256" key="8">
    <source>
        <dbReference type="ARBA" id="ARBA00023204"/>
    </source>
</evidence>
<comment type="caution">
    <text evidence="9">Lacks conserved residue(s) required for the propagation of feature annotation.</text>
</comment>
<dbReference type="Pfam" id="PF17864">
    <property type="entry name" value="AAA_lid_4"/>
    <property type="match status" value="1"/>
</dbReference>
<dbReference type="InterPro" id="IPR027417">
    <property type="entry name" value="P-loop_NTPase"/>
</dbReference>
<protein>
    <recommendedName>
        <fullName evidence="9">Holliday junction branch migration complex subunit RuvB</fullName>
        <ecNumber evidence="9">3.6.4.-</ecNumber>
    </recommendedName>
</protein>
<keyword evidence="3 9" id="KW-0227">DNA damage</keyword>
<dbReference type="Gene3D" id="3.40.50.300">
    <property type="entry name" value="P-loop containing nucleotide triphosphate hydrolases"/>
    <property type="match status" value="1"/>
</dbReference>
<dbReference type="GO" id="GO:0006281">
    <property type="term" value="P:DNA repair"/>
    <property type="evidence" value="ECO:0007669"/>
    <property type="project" value="UniProtKB-UniRule"/>
</dbReference>
<dbReference type="InterPro" id="IPR036388">
    <property type="entry name" value="WH-like_DNA-bd_sf"/>
</dbReference>
<name>A0A366HVA7_9BACT</name>
<evidence type="ECO:0000313" key="11">
    <source>
        <dbReference type="EMBL" id="RBP47425.1"/>
    </source>
</evidence>
<comment type="similarity">
    <text evidence="9">Belongs to the RuvB family.</text>
</comment>
<sequence length="377" mass="41502">MMGTERLIAARSQHPSCLLLCRLRHGSDASKFTALSSNFYDQTAATPDSPFDVALRPPDFSEFAGQERVKERLMLMVEAARQRGETLTHVLLCGPPGLGKTTLAHILATAMGSKLHSASGPQIERAGDLAGILTNLQERDILFIDEIHRLHPSIEEYLYPAMEDFRLDIIIDQGPKARTIRLDLPPFTLVGATTRAGMLTAPMRGRFGIPNRLDYYTVDELKGILMRSAGLMQVDMRPEGAAEVARRSRGTPRVANHLLRWVRDYAQVRAQNIITGEVGAAALTMLDIDEDGLDEMDKRILDAIINKFNGGPVGLNSVAVAVHEDASTLEDVHEPYLVMQGYVKRTPRGRVAMPAAYKKLGLPVPITSRDPQGELFG</sequence>
<feature type="region of interest" description="Head domain (RuvB-H)" evidence="9">
    <location>
        <begin position="290"/>
        <end position="377"/>
    </location>
</feature>
<keyword evidence="5 9" id="KW-0067">ATP-binding</keyword>
<keyword evidence="7 9" id="KW-0233">DNA recombination</keyword>
<comment type="function">
    <text evidence="9">The RuvA-RuvB-RuvC complex processes Holliday junction (HJ) DNA during genetic recombination and DNA repair, while the RuvA-RuvB complex plays an important role in the rescue of blocked DNA replication forks via replication fork reversal (RFR). RuvA specifically binds to HJ cruciform DNA, conferring on it an open structure. The RuvB hexamer acts as an ATP-dependent pump, pulling dsDNA into and through the RuvAB complex. RuvB forms 2 homohexamers on either side of HJ DNA bound by 1 or 2 RuvA tetramers; 4 subunits per hexamer contact DNA at a time. Coordinated motions by a converter formed by DNA-disengaged RuvB subunits stimulates ATP hydrolysis and nucleotide exchange. Immobilization of the converter enables RuvB to convert the ATP-contained energy into a lever motion, pulling 2 nucleotides of DNA out of the RuvA tetramer per ATP hydrolyzed, thus driving DNA branch migration. The RuvB motors rotate together with the DNA substrate, which together with the progressing nucleotide cycle form the mechanistic basis for DNA recombination by continuous HJ branch migration. Branch migration allows RuvC to scan DNA until it finds its consensus sequence, where it cleaves and resolves cruciform DNA.</text>
</comment>
<comment type="catalytic activity">
    <reaction evidence="9">
        <text>ATP + H2O = ADP + phosphate + H(+)</text>
        <dbReference type="Rhea" id="RHEA:13065"/>
        <dbReference type="ChEBI" id="CHEBI:15377"/>
        <dbReference type="ChEBI" id="CHEBI:15378"/>
        <dbReference type="ChEBI" id="CHEBI:30616"/>
        <dbReference type="ChEBI" id="CHEBI:43474"/>
        <dbReference type="ChEBI" id="CHEBI:456216"/>
    </reaction>
</comment>
<feature type="binding site" evidence="9">
    <location>
        <position position="216"/>
    </location>
    <ligand>
        <name>ATP</name>
        <dbReference type="ChEBI" id="CHEBI:30616"/>
    </ligand>
</feature>
<dbReference type="GO" id="GO:0009378">
    <property type="term" value="F:four-way junction helicase activity"/>
    <property type="evidence" value="ECO:0007669"/>
    <property type="project" value="InterPro"/>
</dbReference>
<dbReference type="GO" id="GO:0005737">
    <property type="term" value="C:cytoplasm"/>
    <property type="evidence" value="ECO:0007669"/>
    <property type="project" value="UniProtKB-SubCell"/>
</dbReference>
<evidence type="ECO:0000256" key="2">
    <source>
        <dbReference type="ARBA" id="ARBA00022741"/>
    </source>
</evidence>
<keyword evidence="6 9" id="KW-0238">DNA-binding</keyword>
<keyword evidence="2 9" id="KW-0547">Nucleotide-binding</keyword>
<dbReference type="Proteomes" id="UP000253426">
    <property type="component" value="Unassembled WGS sequence"/>
</dbReference>
<dbReference type="InterPro" id="IPR004605">
    <property type="entry name" value="DNA_helicase_Holl-junc_RuvB"/>
</dbReference>
<feature type="domain" description="AAA+ ATPase" evidence="10">
    <location>
        <begin position="86"/>
        <end position="213"/>
    </location>
</feature>
<dbReference type="Pfam" id="PF05496">
    <property type="entry name" value="RuvB_N"/>
    <property type="match status" value="1"/>
</dbReference>
<feature type="binding site" evidence="9">
    <location>
        <position position="102"/>
    </location>
    <ligand>
        <name>ATP</name>
        <dbReference type="ChEBI" id="CHEBI:30616"/>
    </ligand>
</feature>
<feature type="binding site" evidence="9">
    <location>
        <begin position="163"/>
        <end position="165"/>
    </location>
    <ligand>
        <name>ATP</name>
        <dbReference type="ChEBI" id="CHEBI:30616"/>
    </ligand>
</feature>
<dbReference type="EMBL" id="QNRR01000001">
    <property type="protein sequence ID" value="RBP47425.1"/>
    <property type="molecule type" value="Genomic_DNA"/>
</dbReference>
<feature type="binding site" evidence="9">
    <location>
        <position position="100"/>
    </location>
    <ligand>
        <name>ATP</name>
        <dbReference type="ChEBI" id="CHEBI:30616"/>
    </ligand>
</feature>
<comment type="domain">
    <text evidence="9">Has 3 domains, the large (RuvB-L) and small ATPase (RuvB-S) domains and the C-terminal head (RuvB-H) domain. The head domain binds DNA, while the ATPase domains jointly bind ATP, ADP or are empty depending on the state of the subunit in the translocation cycle. During a single DNA translocation step the structure of each domain remains the same, but their relative positions change.</text>
</comment>
<evidence type="ECO:0000256" key="4">
    <source>
        <dbReference type="ARBA" id="ARBA00022801"/>
    </source>
</evidence>
<gene>
    <name evidence="9" type="primary">ruvB</name>
    <name evidence="11" type="ORF">DES53_101222</name>
</gene>
<feature type="binding site" evidence="9">
    <location>
        <position position="101"/>
    </location>
    <ligand>
        <name>Mg(2+)</name>
        <dbReference type="ChEBI" id="CHEBI:18420"/>
    </ligand>
</feature>
<dbReference type="Gene3D" id="1.10.10.10">
    <property type="entry name" value="Winged helix-like DNA-binding domain superfamily/Winged helix DNA-binding domain"/>
    <property type="match status" value="1"/>
</dbReference>
<dbReference type="InterPro" id="IPR008824">
    <property type="entry name" value="RuvB-like_N"/>
</dbReference>
<dbReference type="SMART" id="SM00382">
    <property type="entry name" value="AAA"/>
    <property type="match status" value="1"/>
</dbReference>
<feature type="binding site" evidence="9">
    <location>
        <position position="253"/>
    </location>
    <ligand>
        <name>ATP</name>
        <dbReference type="ChEBI" id="CHEBI:30616"/>
    </ligand>
</feature>
<comment type="caution">
    <text evidence="11">The sequence shown here is derived from an EMBL/GenBank/DDBJ whole genome shotgun (WGS) entry which is preliminary data.</text>
</comment>
<dbReference type="GO" id="GO:0000400">
    <property type="term" value="F:four-way junction DNA binding"/>
    <property type="evidence" value="ECO:0007669"/>
    <property type="project" value="UniProtKB-UniRule"/>
</dbReference>
<feature type="binding site" evidence="9">
    <location>
        <position position="345"/>
    </location>
    <ligand>
        <name>DNA</name>
        <dbReference type="ChEBI" id="CHEBI:16991"/>
    </ligand>
</feature>
<dbReference type="SUPFAM" id="SSF46785">
    <property type="entry name" value="Winged helix' DNA-binding domain"/>
    <property type="match status" value="1"/>
</dbReference>
<feature type="binding site" evidence="9">
    <location>
        <position position="101"/>
    </location>
    <ligand>
        <name>ATP</name>
        <dbReference type="ChEBI" id="CHEBI:30616"/>
    </ligand>
</feature>
<dbReference type="PANTHER" id="PTHR42848:SF1">
    <property type="entry name" value="HOLLIDAY JUNCTION BRANCH MIGRATION COMPLEX SUBUNIT RUVB"/>
    <property type="match status" value="1"/>
</dbReference>
<evidence type="ECO:0000256" key="3">
    <source>
        <dbReference type="ARBA" id="ARBA00022763"/>
    </source>
</evidence>
<dbReference type="NCBIfam" id="TIGR00635">
    <property type="entry name" value="ruvB"/>
    <property type="match status" value="1"/>
</dbReference>
<feature type="binding site" evidence="9">
    <location>
        <position position="55"/>
    </location>
    <ligand>
        <name>ATP</name>
        <dbReference type="ChEBI" id="CHEBI:30616"/>
    </ligand>
</feature>
<evidence type="ECO:0000256" key="1">
    <source>
        <dbReference type="ARBA" id="ARBA00022490"/>
    </source>
</evidence>
<comment type="subcellular location">
    <subcellularLocation>
        <location evidence="9">Cytoplasm</location>
    </subcellularLocation>
</comment>
<feature type="binding site" evidence="9">
    <location>
        <position position="350"/>
    </location>
    <ligand>
        <name>DNA</name>
        <dbReference type="ChEBI" id="CHEBI:16991"/>
    </ligand>
</feature>
<dbReference type="InterPro" id="IPR041445">
    <property type="entry name" value="AAA_lid_4"/>
</dbReference>
<organism evidence="11 12">
    <name type="scientific">Roseimicrobium gellanilyticum</name>
    <dbReference type="NCBI Taxonomy" id="748857"/>
    <lineage>
        <taxon>Bacteria</taxon>
        <taxon>Pseudomonadati</taxon>
        <taxon>Verrucomicrobiota</taxon>
        <taxon>Verrucomicrobiia</taxon>
        <taxon>Verrucomicrobiales</taxon>
        <taxon>Verrucomicrobiaceae</taxon>
        <taxon>Roseimicrobium</taxon>
    </lineage>
</organism>
<keyword evidence="8 9" id="KW-0234">DNA repair</keyword>
<keyword evidence="12" id="KW-1185">Reference proteome</keyword>
<dbReference type="HAMAP" id="MF_00016">
    <property type="entry name" value="DNA_HJ_migration_RuvB"/>
    <property type="match status" value="1"/>
</dbReference>
<feature type="binding site" evidence="9">
    <location>
        <position position="56"/>
    </location>
    <ligand>
        <name>ATP</name>
        <dbReference type="ChEBI" id="CHEBI:30616"/>
    </ligand>
</feature>
<feature type="region of interest" description="Small ATPAse domain (RuvB-S)" evidence="9">
    <location>
        <begin position="217"/>
        <end position="287"/>
    </location>
</feature>
<dbReference type="EC" id="3.6.4.-" evidence="9"/>
<evidence type="ECO:0000313" key="12">
    <source>
        <dbReference type="Proteomes" id="UP000253426"/>
    </source>
</evidence>
<keyword evidence="11" id="KW-0347">Helicase</keyword>
<keyword evidence="4 9" id="KW-0378">Hydrolase</keyword>
<dbReference type="InterPro" id="IPR036390">
    <property type="entry name" value="WH_DNA-bd_sf"/>
</dbReference>
<evidence type="ECO:0000259" key="10">
    <source>
        <dbReference type="SMART" id="SM00382"/>
    </source>
</evidence>
<comment type="subunit">
    <text evidence="9">Homohexamer. Forms an RuvA(8)-RuvB(12)-Holliday junction (HJ) complex. HJ DNA is sandwiched between 2 RuvA tetramers; dsDNA enters through RuvA and exits via RuvB. An RuvB hexamer assembles on each DNA strand where it exits the tetramer. Each RuvB hexamer is contacted by two RuvA subunits (via domain III) on 2 adjacent RuvB subunits; this complex drives branch migration. In the full resolvosome a probable DNA-RuvA(4)-RuvB(12)-RuvC(2) complex forms which resolves the HJ.</text>
</comment>
<dbReference type="Gene3D" id="1.10.8.60">
    <property type="match status" value="1"/>
</dbReference>
<evidence type="ECO:0000256" key="7">
    <source>
        <dbReference type="ARBA" id="ARBA00023172"/>
    </source>
</evidence>
<dbReference type="NCBIfam" id="NF000868">
    <property type="entry name" value="PRK00080.1"/>
    <property type="match status" value="1"/>
</dbReference>
<reference evidence="11 12" key="1">
    <citation type="submission" date="2018-06" db="EMBL/GenBank/DDBJ databases">
        <title>Genomic Encyclopedia of Type Strains, Phase IV (KMG-IV): sequencing the most valuable type-strain genomes for metagenomic binning, comparative biology and taxonomic classification.</title>
        <authorList>
            <person name="Goeker M."/>
        </authorList>
    </citation>
    <scope>NUCLEOTIDE SEQUENCE [LARGE SCALE GENOMIC DNA]</scope>
    <source>
        <strain evidence="11 12">DSM 25532</strain>
    </source>
</reference>
<dbReference type="GO" id="GO:0005524">
    <property type="term" value="F:ATP binding"/>
    <property type="evidence" value="ECO:0007669"/>
    <property type="project" value="UniProtKB-UniRule"/>
</dbReference>
<dbReference type="GO" id="GO:0016887">
    <property type="term" value="F:ATP hydrolysis activity"/>
    <property type="evidence" value="ECO:0007669"/>
    <property type="project" value="RHEA"/>
</dbReference>
<dbReference type="Pfam" id="PF05491">
    <property type="entry name" value="WHD_RuvB"/>
    <property type="match status" value="1"/>
</dbReference>
<dbReference type="CDD" id="cd00009">
    <property type="entry name" value="AAA"/>
    <property type="match status" value="1"/>
</dbReference>
<dbReference type="PANTHER" id="PTHR42848">
    <property type="match status" value="1"/>
</dbReference>
<evidence type="ECO:0000256" key="5">
    <source>
        <dbReference type="ARBA" id="ARBA00022840"/>
    </source>
</evidence>
<dbReference type="InterPro" id="IPR003593">
    <property type="entry name" value="AAA+_ATPase"/>
</dbReference>
<dbReference type="GO" id="GO:0006310">
    <property type="term" value="P:DNA recombination"/>
    <property type="evidence" value="ECO:0007669"/>
    <property type="project" value="UniProtKB-UniRule"/>
</dbReference>
<keyword evidence="1 9" id="KW-0963">Cytoplasm</keyword>
<feature type="binding site" evidence="9">
    <location>
        <position position="206"/>
    </location>
    <ligand>
        <name>ATP</name>
        <dbReference type="ChEBI" id="CHEBI:30616"/>
    </ligand>
</feature>
<evidence type="ECO:0000256" key="6">
    <source>
        <dbReference type="ARBA" id="ARBA00023125"/>
    </source>
</evidence>
<evidence type="ECO:0000256" key="9">
    <source>
        <dbReference type="HAMAP-Rule" id="MF_00016"/>
    </source>
</evidence>
<dbReference type="AlphaFoldDB" id="A0A366HVA7"/>
<dbReference type="GO" id="GO:0048476">
    <property type="term" value="C:Holliday junction resolvase complex"/>
    <property type="evidence" value="ECO:0007669"/>
    <property type="project" value="UniProtKB-UniRule"/>
</dbReference>
<proteinExistence type="inferred from homology"/>
<feature type="region of interest" description="Large ATPase domain (RuvB-L)" evidence="9">
    <location>
        <begin position="36"/>
        <end position="216"/>
    </location>
</feature>